<proteinExistence type="predicted"/>
<evidence type="ECO:0000313" key="1">
    <source>
        <dbReference type="EMBL" id="JAH47126.1"/>
    </source>
</evidence>
<accession>A0A0E9T0M0</accession>
<reference evidence="1" key="2">
    <citation type="journal article" date="2015" name="Fish Shellfish Immunol.">
        <title>Early steps in the European eel (Anguilla anguilla)-Vibrio vulnificus interaction in the gills: Role of the RtxA13 toxin.</title>
        <authorList>
            <person name="Callol A."/>
            <person name="Pajuelo D."/>
            <person name="Ebbesson L."/>
            <person name="Teles M."/>
            <person name="MacKenzie S."/>
            <person name="Amaro C."/>
        </authorList>
    </citation>
    <scope>NUCLEOTIDE SEQUENCE</scope>
</reference>
<sequence length="18" mass="2144">MKDGLDMLFIKKTYHVGF</sequence>
<protein>
    <submittedName>
        <fullName evidence="1">Uncharacterized protein</fullName>
    </submittedName>
</protein>
<name>A0A0E9T0M0_ANGAN</name>
<dbReference type="AlphaFoldDB" id="A0A0E9T0M0"/>
<dbReference type="EMBL" id="GBXM01061451">
    <property type="protein sequence ID" value="JAH47126.1"/>
    <property type="molecule type" value="Transcribed_RNA"/>
</dbReference>
<organism evidence="1">
    <name type="scientific">Anguilla anguilla</name>
    <name type="common">European freshwater eel</name>
    <name type="synonym">Muraena anguilla</name>
    <dbReference type="NCBI Taxonomy" id="7936"/>
    <lineage>
        <taxon>Eukaryota</taxon>
        <taxon>Metazoa</taxon>
        <taxon>Chordata</taxon>
        <taxon>Craniata</taxon>
        <taxon>Vertebrata</taxon>
        <taxon>Euteleostomi</taxon>
        <taxon>Actinopterygii</taxon>
        <taxon>Neopterygii</taxon>
        <taxon>Teleostei</taxon>
        <taxon>Anguilliformes</taxon>
        <taxon>Anguillidae</taxon>
        <taxon>Anguilla</taxon>
    </lineage>
</organism>
<reference evidence="1" key="1">
    <citation type="submission" date="2014-11" db="EMBL/GenBank/DDBJ databases">
        <authorList>
            <person name="Amaro Gonzalez C."/>
        </authorList>
    </citation>
    <scope>NUCLEOTIDE SEQUENCE</scope>
</reference>